<dbReference type="Gene3D" id="3.10.580.10">
    <property type="entry name" value="CBS-domain"/>
    <property type="match status" value="1"/>
</dbReference>
<dbReference type="AlphaFoldDB" id="A0A7W5XZ53"/>
<keyword evidence="4 11" id="KW-0812">Transmembrane</keyword>
<comment type="caution">
    <text evidence="13">The sequence shown here is derived from an EMBL/GenBank/DDBJ whole genome shotgun (WGS) entry which is preliminary data.</text>
</comment>
<evidence type="ECO:0000256" key="2">
    <source>
        <dbReference type="ARBA" id="ARBA00006337"/>
    </source>
</evidence>
<feature type="domain" description="CBS" evidence="12">
    <location>
        <begin position="280"/>
        <end position="337"/>
    </location>
</feature>
<dbReference type="Gene3D" id="3.30.465.10">
    <property type="match status" value="1"/>
</dbReference>
<evidence type="ECO:0000256" key="3">
    <source>
        <dbReference type="ARBA" id="ARBA00022475"/>
    </source>
</evidence>
<organism evidence="13 14">
    <name type="scientific">Garicola koreensis</name>
    <dbReference type="NCBI Taxonomy" id="1262554"/>
    <lineage>
        <taxon>Bacteria</taxon>
        <taxon>Bacillati</taxon>
        <taxon>Actinomycetota</taxon>
        <taxon>Actinomycetes</taxon>
        <taxon>Micrococcales</taxon>
        <taxon>Micrococcaceae</taxon>
        <taxon>Garicola</taxon>
    </lineage>
</organism>
<comment type="similarity">
    <text evidence="2">Belongs to the UPF0053 family.</text>
</comment>
<feature type="compositionally biased region" description="Low complexity" evidence="10">
    <location>
        <begin position="453"/>
        <end position="473"/>
    </location>
</feature>
<protein>
    <submittedName>
        <fullName evidence="13">CBS domain containing-hemolysin-like protein</fullName>
    </submittedName>
</protein>
<dbReference type="PANTHER" id="PTHR22777">
    <property type="entry name" value="HEMOLYSIN-RELATED"/>
    <property type="match status" value="1"/>
</dbReference>
<feature type="transmembrane region" description="Helical" evidence="11">
    <location>
        <begin position="63"/>
        <end position="84"/>
    </location>
</feature>
<dbReference type="GO" id="GO:0005886">
    <property type="term" value="C:plasma membrane"/>
    <property type="evidence" value="ECO:0007669"/>
    <property type="project" value="UniProtKB-SubCell"/>
</dbReference>
<dbReference type="SUPFAM" id="SSF56176">
    <property type="entry name" value="FAD-binding/transporter-associated domain-like"/>
    <property type="match status" value="1"/>
</dbReference>
<dbReference type="InterPro" id="IPR016169">
    <property type="entry name" value="FAD-bd_PCMH_sub2"/>
</dbReference>
<dbReference type="SMART" id="SM01091">
    <property type="entry name" value="CorC_HlyC"/>
    <property type="match status" value="1"/>
</dbReference>
<dbReference type="FunFam" id="3.10.580.10:FF:000002">
    <property type="entry name" value="Magnesium/cobalt efflux protein CorC"/>
    <property type="match status" value="1"/>
</dbReference>
<evidence type="ECO:0000256" key="8">
    <source>
        <dbReference type="ARBA" id="ARBA00023136"/>
    </source>
</evidence>
<keyword evidence="14" id="KW-1185">Reference proteome</keyword>
<proteinExistence type="inferred from homology"/>
<dbReference type="SMART" id="SM00116">
    <property type="entry name" value="CBS"/>
    <property type="match status" value="2"/>
</dbReference>
<evidence type="ECO:0000256" key="4">
    <source>
        <dbReference type="ARBA" id="ARBA00022692"/>
    </source>
</evidence>
<dbReference type="Pfam" id="PF03471">
    <property type="entry name" value="CorC_HlyC"/>
    <property type="match status" value="1"/>
</dbReference>
<dbReference type="Pfam" id="PF00571">
    <property type="entry name" value="CBS"/>
    <property type="match status" value="2"/>
</dbReference>
<evidence type="ECO:0000256" key="10">
    <source>
        <dbReference type="SAM" id="MobiDB-lite"/>
    </source>
</evidence>
<evidence type="ECO:0000256" key="9">
    <source>
        <dbReference type="PROSITE-ProRule" id="PRU00703"/>
    </source>
</evidence>
<evidence type="ECO:0000313" key="13">
    <source>
        <dbReference type="EMBL" id="MBB3667161.1"/>
    </source>
</evidence>
<dbReference type="InterPro" id="IPR000644">
    <property type="entry name" value="CBS_dom"/>
</dbReference>
<comment type="subcellular location">
    <subcellularLocation>
        <location evidence="1">Cell membrane</location>
        <topology evidence="1">Multi-pass membrane protein</topology>
    </subcellularLocation>
</comment>
<dbReference type="InterPro" id="IPR005170">
    <property type="entry name" value="Transptr-assoc_dom"/>
</dbReference>
<evidence type="ECO:0000259" key="12">
    <source>
        <dbReference type="PROSITE" id="PS51371"/>
    </source>
</evidence>
<keyword evidence="6 11" id="KW-1133">Transmembrane helix</keyword>
<dbReference type="CDD" id="cd04590">
    <property type="entry name" value="CBS_pair_CorC_HlyC_assoc"/>
    <property type="match status" value="1"/>
</dbReference>
<evidence type="ECO:0000256" key="11">
    <source>
        <dbReference type="SAM" id="Phobius"/>
    </source>
</evidence>
<sequence length="479" mass="51485">MTITLLISAAAAAAALAFLLATAEAAFLRLTRKEAEEIAEKHGSRAVEMILAQPNPHTLALQMWRWALTTVALVLITLTAILIIGDLELGALTAGIALAAAGLISAVASPRTIGRAYHLPIASATARMVRGLRLALGPLPVWLAGVGRRILPGTAGDQGFFDDDELLNYITRANESDVIEDNEAELIESVLDLSSTRVRAVMVPRTDMVTVDAEANLDEAMTLFLGSGHSRMPVTRGSADDITGMVYLKDVANLEHMLQLGRAPDAFADRDAASISVDELQRDVRYVPESKSVGEFLSELQRESTHVAVVVDEYGGTAGLVTMEDLIEELVGDIVDEYDQEVEEVEDLGDGRRRLSARMSVNDFADVYDLDLDDEEDVNTVGGLLAKHLGRVPIAGSEVEIDGVVLHADRLAGRRNRVSHVLSWESEDRRGARGGVGTDSEDEVLRLEHAESAAADTPARTAAPTAAHPRTGPLQKVKQ</sequence>
<dbReference type="Proteomes" id="UP000547528">
    <property type="component" value="Unassembled WGS sequence"/>
</dbReference>
<reference evidence="13 14" key="1">
    <citation type="submission" date="2020-08" db="EMBL/GenBank/DDBJ databases">
        <title>Sequencing the genomes of 1000 actinobacteria strains.</title>
        <authorList>
            <person name="Klenk H.-P."/>
        </authorList>
    </citation>
    <scope>NUCLEOTIDE SEQUENCE [LARGE SCALE GENOMIC DNA]</scope>
    <source>
        <strain evidence="13 14">DSM 28238</strain>
    </source>
</reference>
<dbReference type="PANTHER" id="PTHR22777:SF32">
    <property type="entry name" value="UPF0053 INNER MEMBRANE PROTEIN YFJD"/>
    <property type="match status" value="1"/>
</dbReference>
<dbReference type="InterPro" id="IPR036318">
    <property type="entry name" value="FAD-bd_PCMH-like_sf"/>
</dbReference>
<feature type="domain" description="CBS" evidence="12">
    <location>
        <begin position="202"/>
        <end position="264"/>
    </location>
</feature>
<keyword evidence="7 9" id="KW-0129">CBS domain</keyword>
<name>A0A7W5XZ53_9MICC</name>
<dbReference type="SUPFAM" id="SSF54631">
    <property type="entry name" value="CBS-domain pair"/>
    <property type="match status" value="1"/>
</dbReference>
<dbReference type="RefSeq" id="WP_183357517.1">
    <property type="nucleotide sequence ID" value="NZ_BAABKR010000001.1"/>
</dbReference>
<dbReference type="EMBL" id="JACIBT010000001">
    <property type="protein sequence ID" value="MBB3667161.1"/>
    <property type="molecule type" value="Genomic_DNA"/>
</dbReference>
<keyword evidence="3" id="KW-1003">Cell membrane</keyword>
<feature type="transmembrane region" description="Helical" evidence="11">
    <location>
        <begin position="91"/>
        <end position="108"/>
    </location>
</feature>
<evidence type="ECO:0000256" key="5">
    <source>
        <dbReference type="ARBA" id="ARBA00022737"/>
    </source>
</evidence>
<dbReference type="PROSITE" id="PS51371">
    <property type="entry name" value="CBS"/>
    <property type="match status" value="2"/>
</dbReference>
<gene>
    <name evidence="13" type="ORF">FHX47_000754</name>
</gene>
<keyword evidence="8 11" id="KW-0472">Membrane</keyword>
<feature type="region of interest" description="Disordered" evidence="10">
    <location>
        <begin position="427"/>
        <end position="479"/>
    </location>
</feature>
<evidence type="ECO:0000313" key="14">
    <source>
        <dbReference type="Proteomes" id="UP000547528"/>
    </source>
</evidence>
<accession>A0A7W5XZ53</accession>
<dbReference type="InterPro" id="IPR046342">
    <property type="entry name" value="CBS_dom_sf"/>
</dbReference>
<evidence type="ECO:0000256" key="1">
    <source>
        <dbReference type="ARBA" id="ARBA00004651"/>
    </source>
</evidence>
<dbReference type="GO" id="GO:0050660">
    <property type="term" value="F:flavin adenine dinucleotide binding"/>
    <property type="evidence" value="ECO:0007669"/>
    <property type="project" value="InterPro"/>
</dbReference>
<dbReference type="InterPro" id="IPR044751">
    <property type="entry name" value="Ion_transp-like_CBS"/>
</dbReference>
<dbReference type="Pfam" id="PF01595">
    <property type="entry name" value="CNNM"/>
    <property type="match status" value="1"/>
</dbReference>
<keyword evidence="5" id="KW-0677">Repeat</keyword>
<dbReference type="InterPro" id="IPR002550">
    <property type="entry name" value="CNNM"/>
</dbReference>
<evidence type="ECO:0000256" key="6">
    <source>
        <dbReference type="ARBA" id="ARBA00022989"/>
    </source>
</evidence>
<evidence type="ECO:0000256" key="7">
    <source>
        <dbReference type="ARBA" id="ARBA00023122"/>
    </source>
</evidence>